<reference evidence="2" key="1">
    <citation type="submission" date="2013-10" db="EMBL/GenBank/DDBJ databases">
        <title>Genome sequencing of Onchocerca volvulus.</title>
        <authorList>
            <person name="Cotton J."/>
            <person name="Tsai J."/>
            <person name="Stanley E."/>
            <person name="Tracey A."/>
            <person name="Holroyd N."/>
            <person name="Lustigman S."/>
            <person name="Berriman M."/>
        </authorList>
    </citation>
    <scope>NUCLEOTIDE SEQUENCE</scope>
</reference>
<sequence length="53" mass="5979">MEEEQFVETSAGTIQKNGKSLTMDLITSEGRIGWRLLFILAQMVDRSWLGPHG</sequence>
<dbReference type="AlphaFoldDB" id="A0A8R1TWV6"/>
<organism evidence="1 2">
    <name type="scientific">Onchocerca volvulus</name>
    <dbReference type="NCBI Taxonomy" id="6282"/>
    <lineage>
        <taxon>Eukaryota</taxon>
        <taxon>Metazoa</taxon>
        <taxon>Ecdysozoa</taxon>
        <taxon>Nematoda</taxon>
        <taxon>Chromadorea</taxon>
        <taxon>Rhabditida</taxon>
        <taxon>Spirurina</taxon>
        <taxon>Spiruromorpha</taxon>
        <taxon>Filarioidea</taxon>
        <taxon>Onchocercidae</taxon>
        <taxon>Onchocerca</taxon>
    </lineage>
</organism>
<name>A0A8R1TWV6_ONCVO</name>
<protein>
    <submittedName>
        <fullName evidence="1">Uncharacterized protein</fullName>
    </submittedName>
</protein>
<keyword evidence="2" id="KW-1185">Reference proteome</keyword>
<dbReference type="Proteomes" id="UP000024404">
    <property type="component" value="Unassembled WGS sequence"/>
</dbReference>
<evidence type="ECO:0000313" key="1">
    <source>
        <dbReference type="EnsemblMetazoa" id="OVOC7156.1"/>
    </source>
</evidence>
<proteinExistence type="predicted"/>
<dbReference type="EMBL" id="CMVM020000188">
    <property type="status" value="NOT_ANNOTATED_CDS"/>
    <property type="molecule type" value="Genomic_DNA"/>
</dbReference>
<evidence type="ECO:0000313" key="2">
    <source>
        <dbReference type="Proteomes" id="UP000024404"/>
    </source>
</evidence>
<dbReference type="EnsemblMetazoa" id="OVOC7156.1">
    <property type="protein sequence ID" value="OVOC7156.1"/>
    <property type="gene ID" value="WBGene00243965"/>
</dbReference>
<reference evidence="1" key="2">
    <citation type="submission" date="2022-06" db="UniProtKB">
        <authorList>
            <consortium name="EnsemblMetazoa"/>
        </authorList>
    </citation>
    <scope>IDENTIFICATION</scope>
</reference>
<accession>A0A8R1TWV6</accession>